<organism evidence="4 5">
    <name type="scientific">Corynebacterium glucuronolyticum</name>
    <dbReference type="NCBI Taxonomy" id="39791"/>
    <lineage>
        <taxon>Bacteria</taxon>
        <taxon>Bacillati</taxon>
        <taxon>Actinomycetota</taxon>
        <taxon>Actinomycetes</taxon>
        <taxon>Mycobacteriales</taxon>
        <taxon>Corynebacteriaceae</taxon>
        <taxon>Corynebacterium</taxon>
    </lineage>
</organism>
<sequence>MKGFKKASIASVTAIAVAAGMCTPAFAEETATPVGVKVKDNVCTIVLNKDDATLLGLKAQQEIKKDDAKTAKKELIKAFTKRETIIKGLDQQLKDKKVTEQKVKEEQDKFKKESVAYSSVAAAYQACADGKNLSKTDYDLAGIFSTMEGQPNQVGIGVIAGGSVLVGLALIIALLPQIKPLLPAEIAAMLP</sequence>
<feature type="coiled-coil region" evidence="1">
    <location>
        <begin position="58"/>
        <end position="109"/>
    </location>
</feature>
<protein>
    <submittedName>
        <fullName evidence="4">Uncharacterized protein</fullName>
    </submittedName>
</protein>
<keyword evidence="1" id="KW-0175">Coiled coil</keyword>
<evidence type="ECO:0000256" key="3">
    <source>
        <dbReference type="SAM" id="SignalP"/>
    </source>
</evidence>
<name>A0A7T4JV08_9CORY</name>
<dbReference type="RefSeq" id="WP_084036660.1">
    <property type="nucleotide sequence ID" value="NZ_CP066007.1"/>
</dbReference>
<dbReference type="EMBL" id="CP066007">
    <property type="protein sequence ID" value="QQB46365.1"/>
    <property type="molecule type" value="Genomic_DNA"/>
</dbReference>
<dbReference type="GeneID" id="92759340"/>
<evidence type="ECO:0000313" key="4">
    <source>
        <dbReference type="EMBL" id="QQB46365.1"/>
    </source>
</evidence>
<dbReference type="Proteomes" id="UP000596145">
    <property type="component" value="Chromosome"/>
</dbReference>
<reference evidence="4 5" key="1">
    <citation type="submission" date="2020-12" db="EMBL/GenBank/DDBJ databases">
        <title>FDA dAtabase for Regulatory Grade micrObial Sequences (FDA-ARGOS): Supporting development and validation of Infectious Disease Dx tests.</title>
        <authorList>
            <person name="Sproer C."/>
            <person name="Gronow S."/>
            <person name="Severitt S."/>
            <person name="Schroder I."/>
            <person name="Tallon L."/>
            <person name="Sadzewicz L."/>
            <person name="Zhao X."/>
            <person name="Boylan J."/>
            <person name="Ott S."/>
            <person name="Bowen H."/>
            <person name="Vavikolanu K."/>
            <person name="Mehta A."/>
            <person name="Aluvathingal J."/>
            <person name="Nadendla S."/>
            <person name="Lowell S."/>
            <person name="Myers T."/>
            <person name="Yan Y."/>
            <person name="Sichtig H."/>
        </authorList>
    </citation>
    <scope>NUCLEOTIDE SEQUENCE [LARGE SCALE GENOMIC DNA]</scope>
    <source>
        <strain evidence="4 5">FDAARGOS_1053</strain>
    </source>
</reference>
<keyword evidence="2" id="KW-0472">Membrane</keyword>
<feature type="chain" id="PRO_5034432883" evidence="3">
    <location>
        <begin position="28"/>
        <end position="191"/>
    </location>
</feature>
<keyword evidence="2" id="KW-0812">Transmembrane</keyword>
<evidence type="ECO:0000313" key="5">
    <source>
        <dbReference type="Proteomes" id="UP000596145"/>
    </source>
</evidence>
<proteinExistence type="predicted"/>
<dbReference type="AlphaFoldDB" id="A0A7T4JV08"/>
<gene>
    <name evidence="4" type="ORF">I6I10_13185</name>
</gene>
<evidence type="ECO:0000256" key="1">
    <source>
        <dbReference type="SAM" id="Coils"/>
    </source>
</evidence>
<evidence type="ECO:0000256" key="2">
    <source>
        <dbReference type="SAM" id="Phobius"/>
    </source>
</evidence>
<keyword evidence="3" id="KW-0732">Signal</keyword>
<dbReference type="OrthoDB" id="9923792at2"/>
<accession>A0A7T4JV08</accession>
<feature type="transmembrane region" description="Helical" evidence="2">
    <location>
        <begin position="154"/>
        <end position="175"/>
    </location>
</feature>
<keyword evidence="2" id="KW-1133">Transmembrane helix</keyword>
<feature type="signal peptide" evidence="3">
    <location>
        <begin position="1"/>
        <end position="27"/>
    </location>
</feature>